<dbReference type="Proteomes" id="UP001309705">
    <property type="component" value="Unassembled WGS sequence"/>
</dbReference>
<comment type="caution">
    <text evidence="3">The sequence shown here is derived from an EMBL/GenBank/DDBJ whole genome shotgun (WGS) entry which is preliminary data.</text>
</comment>
<dbReference type="RefSeq" id="WP_327619079.1">
    <property type="nucleotide sequence ID" value="NZ_JAYWTM010000020.1"/>
</dbReference>
<organism evidence="3 4">
    <name type="scientific">Brenneria populi</name>
    <dbReference type="NCBI Taxonomy" id="1505588"/>
    <lineage>
        <taxon>Bacteria</taxon>
        <taxon>Pseudomonadati</taxon>
        <taxon>Pseudomonadota</taxon>
        <taxon>Gammaproteobacteria</taxon>
        <taxon>Enterobacterales</taxon>
        <taxon>Pectobacteriaceae</taxon>
        <taxon>Brenneria</taxon>
    </lineage>
</organism>
<name>A0ABU6JVC2_9GAMM</name>
<dbReference type="InterPro" id="IPR026866">
    <property type="entry name" value="CR006_AAA"/>
</dbReference>
<dbReference type="Pfam" id="PF13166">
    <property type="entry name" value="AAA_13"/>
    <property type="match status" value="1"/>
</dbReference>
<evidence type="ECO:0000256" key="1">
    <source>
        <dbReference type="SAM" id="MobiDB-lite"/>
    </source>
</evidence>
<gene>
    <name evidence="3" type="ORF">VSX58_16735</name>
</gene>
<proteinExistence type="predicted"/>
<dbReference type="InterPro" id="IPR027417">
    <property type="entry name" value="P-loop_NTPase"/>
</dbReference>
<evidence type="ECO:0000313" key="4">
    <source>
        <dbReference type="Proteomes" id="UP001309705"/>
    </source>
</evidence>
<evidence type="ECO:0000313" key="3">
    <source>
        <dbReference type="EMBL" id="MEC5344241.1"/>
    </source>
</evidence>
<accession>A0ABU6JVC2</accession>
<dbReference type="EMBL" id="JAYWTM010000020">
    <property type="protein sequence ID" value="MEC5344241.1"/>
    <property type="molecule type" value="Genomic_DNA"/>
</dbReference>
<keyword evidence="4" id="KW-1185">Reference proteome</keyword>
<reference evidence="3 4" key="1">
    <citation type="journal article" date="2017" name="Int. J. Syst. Evol. Microbiol.">
        <title>Brenneria populi subsp. brevivirga subsp. nov. isolated from symptomatic bark of Populus x euramericana canker, and description of Brenneria populi subsp. populi subsp. nov.</title>
        <authorList>
            <person name="Zheng M.H."/>
            <person name="Piao C.G."/>
            <person name="Xue H."/>
            <person name="Guo M.W."/>
            <person name="Li Y."/>
        </authorList>
    </citation>
    <scope>NUCLEOTIDE SEQUENCE [LARGE SCALE GENOMIC DNA]</scope>
    <source>
        <strain evidence="3 4">D9-5</strain>
    </source>
</reference>
<feature type="domain" description="Protein CR006 P-loop" evidence="2">
    <location>
        <begin position="123"/>
        <end position="326"/>
    </location>
</feature>
<dbReference type="Gene3D" id="3.40.50.300">
    <property type="entry name" value="P-loop containing nucleotide triphosphate hydrolases"/>
    <property type="match status" value="1"/>
</dbReference>
<dbReference type="SUPFAM" id="SSF52540">
    <property type="entry name" value="P-loop containing nucleoside triphosphate hydrolases"/>
    <property type="match status" value="1"/>
</dbReference>
<sequence>MSDKPKIYSYKTIERVVTRLRDDLNNTDFVLLYAYNGTGKTRLSMAFKDKGKKKSRRPATVNDHVMQPLVIEEIQGDTLYFNAYTEDLFYWDNDLNADTERVLRINSASKFFAGLRDLALEEKIFAYLERYANFDFRIDYEEWTVTFSRGDATNIKVSRGEENIFIWCIYLAICELAIDGDETGPYHWVKYLYIDDPISSLDDNNAIAVASDLAQLLKRGKDKLKIVISSHHGLFFNVMCNELKKLSHKKYFFHSEKTLGKYTLRATDDTPFLHHVAMLSELQQAVTLDTAIAPKLYTHHFNMLRSILERTATFFGYDDFSACIHGVEDEVLYGRALNLLSHGKYSAYEPRIMGDDTKDLFKNILSAFLAKYEFALPELLAEKPQPPAAQPEIPVELPESVDHA</sequence>
<feature type="region of interest" description="Disordered" evidence="1">
    <location>
        <begin position="385"/>
        <end position="404"/>
    </location>
</feature>
<evidence type="ECO:0000259" key="2">
    <source>
        <dbReference type="Pfam" id="PF13166"/>
    </source>
</evidence>
<protein>
    <submittedName>
        <fullName evidence="3">AAA family ATPase</fullName>
    </submittedName>
</protein>